<dbReference type="InterPro" id="IPR036259">
    <property type="entry name" value="MFS_trans_sf"/>
</dbReference>
<dbReference type="PROSITE" id="PS50850">
    <property type="entry name" value="MFS"/>
    <property type="match status" value="1"/>
</dbReference>
<dbReference type="PANTHER" id="PTHR42718:SF46">
    <property type="entry name" value="BLR6921 PROTEIN"/>
    <property type="match status" value="1"/>
</dbReference>
<feature type="transmembrane region" description="Helical" evidence="8">
    <location>
        <begin position="148"/>
        <end position="167"/>
    </location>
</feature>
<sequence>MLARSARRSRATTSVSAATSSPLSPLIGRAYPAGPRGVVDGTMPRIPIISVSDIIGYVLSRLLVEPARPAIVRDRSYAPWLAVAAVTIGAFMGQLDASIATVALPRIQADLGVSVGAVEWVSLAYLLTLIATIIAVGRLADRYGRKLFYVYGFGLFALASLGAGLSGSLEMLVLFRVVQGIGAAMLQANSVALIATSLPRHQLGRGIGIQGAAQAVGLTLGPAVGALVVAHWGWQAIFLLNVPVGALGIALGLVFLPRSRGLCRSAIRWLDFLPALPGLLAGLGSYLVLFGVLFVIPFSYHGANTGLVLTALPALIAITAPVAGSLVVRVGGRALTTAGMLLSALGLVFLSLASGAWLTAAALGVVGIGIGAFTPANNAGIMALAPPGQPGMTSGVLNLTRGLGTSAGVALTGAVYTATSGSVPVTVLTLAAVAVVAAVLQGVRRETVVPG</sequence>
<accession>A0ABN2JCL1</accession>
<feature type="transmembrane region" description="Helical" evidence="8">
    <location>
        <begin position="276"/>
        <end position="300"/>
    </location>
</feature>
<evidence type="ECO:0000256" key="7">
    <source>
        <dbReference type="SAM" id="MobiDB-lite"/>
    </source>
</evidence>
<comment type="subcellular location">
    <subcellularLocation>
        <location evidence="1">Cell membrane</location>
        <topology evidence="1">Multi-pass membrane protein</topology>
    </subcellularLocation>
</comment>
<keyword evidence="5 8" id="KW-1133">Transmembrane helix</keyword>
<dbReference type="InterPro" id="IPR011701">
    <property type="entry name" value="MFS"/>
</dbReference>
<keyword evidence="6 8" id="KW-0472">Membrane</keyword>
<feature type="transmembrane region" description="Helical" evidence="8">
    <location>
        <begin position="76"/>
        <end position="95"/>
    </location>
</feature>
<proteinExistence type="predicted"/>
<evidence type="ECO:0000256" key="1">
    <source>
        <dbReference type="ARBA" id="ARBA00004651"/>
    </source>
</evidence>
<feature type="transmembrane region" description="Helical" evidence="8">
    <location>
        <begin position="173"/>
        <end position="195"/>
    </location>
</feature>
<feature type="compositionally biased region" description="Low complexity" evidence="7">
    <location>
        <begin position="11"/>
        <end position="21"/>
    </location>
</feature>
<feature type="transmembrane region" description="Helical" evidence="8">
    <location>
        <begin position="421"/>
        <end position="440"/>
    </location>
</feature>
<organism evidence="10 11">
    <name type="scientific">Fodinicola feengrottensis</name>
    <dbReference type="NCBI Taxonomy" id="435914"/>
    <lineage>
        <taxon>Bacteria</taxon>
        <taxon>Bacillati</taxon>
        <taxon>Actinomycetota</taxon>
        <taxon>Actinomycetes</taxon>
        <taxon>Mycobacteriales</taxon>
        <taxon>Fodinicola</taxon>
    </lineage>
</organism>
<keyword evidence="11" id="KW-1185">Reference proteome</keyword>
<dbReference type="PRINTS" id="PR01036">
    <property type="entry name" value="TCRTETB"/>
</dbReference>
<feature type="transmembrane region" description="Helical" evidence="8">
    <location>
        <begin position="306"/>
        <end position="328"/>
    </location>
</feature>
<protein>
    <submittedName>
        <fullName evidence="10">DHA2 family efflux MFS transporter permease subunit</fullName>
    </submittedName>
</protein>
<comment type="caution">
    <text evidence="10">The sequence shown here is derived from an EMBL/GenBank/DDBJ whole genome shotgun (WGS) entry which is preliminary data.</text>
</comment>
<feature type="transmembrane region" description="Helical" evidence="8">
    <location>
        <begin position="207"/>
        <end position="230"/>
    </location>
</feature>
<dbReference type="PROSITE" id="PS00216">
    <property type="entry name" value="SUGAR_TRANSPORT_1"/>
    <property type="match status" value="1"/>
</dbReference>
<evidence type="ECO:0000259" key="9">
    <source>
        <dbReference type="PROSITE" id="PS50850"/>
    </source>
</evidence>
<evidence type="ECO:0000256" key="3">
    <source>
        <dbReference type="ARBA" id="ARBA00022475"/>
    </source>
</evidence>
<gene>
    <name evidence="10" type="ORF">GCM10009765_83170</name>
</gene>
<feature type="compositionally biased region" description="Basic residues" evidence="7">
    <location>
        <begin position="1"/>
        <end position="10"/>
    </location>
</feature>
<feature type="transmembrane region" description="Helical" evidence="8">
    <location>
        <begin position="340"/>
        <end position="373"/>
    </location>
</feature>
<evidence type="ECO:0000256" key="6">
    <source>
        <dbReference type="ARBA" id="ARBA00023136"/>
    </source>
</evidence>
<evidence type="ECO:0000256" key="4">
    <source>
        <dbReference type="ARBA" id="ARBA00022692"/>
    </source>
</evidence>
<feature type="region of interest" description="Disordered" evidence="7">
    <location>
        <begin position="1"/>
        <end position="21"/>
    </location>
</feature>
<name>A0ABN2JCL1_9ACTN</name>
<reference evidence="10 11" key="1">
    <citation type="journal article" date="2019" name="Int. J. Syst. Evol. Microbiol.">
        <title>The Global Catalogue of Microorganisms (GCM) 10K type strain sequencing project: providing services to taxonomists for standard genome sequencing and annotation.</title>
        <authorList>
            <consortium name="The Broad Institute Genomics Platform"/>
            <consortium name="The Broad Institute Genome Sequencing Center for Infectious Disease"/>
            <person name="Wu L."/>
            <person name="Ma J."/>
        </authorList>
    </citation>
    <scope>NUCLEOTIDE SEQUENCE [LARGE SCALE GENOMIC DNA]</scope>
    <source>
        <strain evidence="10 11">JCM 14718</strain>
    </source>
</reference>
<dbReference type="InterPro" id="IPR020846">
    <property type="entry name" value="MFS_dom"/>
</dbReference>
<dbReference type="Pfam" id="PF07690">
    <property type="entry name" value="MFS_1"/>
    <property type="match status" value="2"/>
</dbReference>
<dbReference type="EMBL" id="BAAANY010000055">
    <property type="protein sequence ID" value="GAA1722577.1"/>
    <property type="molecule type" value="Genomic_DNA"/>
</dbReference>
<keyword evidence="3" id="KW-1003">Cell membrane</keyword>
<dbReference type="InterPro" id="IPR005829">
    <property type="entry name" value="Sugar_transporter_CS"/>
</dbReference>
<dbReference type="SUPFAM" id="SSF103473">
    <property type="entry name" value="MFS general substrate transporter"/>
    <property type="match status" value="1"/>
</dbReference>
<keyword evidence="4 8" id="KW-0812">Transmembrane</keyword>
<evidence type="ECO:0000256" key="8">
    <source>
        <dbReference type="SAM" id="Phobius"/>
    </source>
</evidence>
<feature type="domain" description="Major facilitator superfamily (MFS) profile" evidence="9">
    <location>
        <begin position="82"/>
        <end position="449"/>
    </location>
</feature>
<evidence type="ECO:0000256" key="5">
    <source>
        <dbReference type="ARBA" id="ARBA00022989"/>
    </source>
</evidence>
<dbReference type="PANTHER" id="PTHR42718">
    <property type="entry name" value="MAJOR FACILITATOR SUPERFAMILY MULTIDRUG TRANSPORTER MFSC"/>
    <property type="match status" value="1"/>
</dbReference>
<evidence type="ECO:0000256" key="2">
    <source>
        <dbReference type="ARBA" id="ARBA00022448"/>
    </source>
</evidence>
<dbReference type="Gene3D" id="1.20.1250.20">
    <property type="entry name" value="MFS general substrate transporter like domains"/>
    <property type="match status" value="1"/>
</dbReference>
<evidence type="ECO:0000313" key="10">
    <source>
        <dbReference type="EMBL" id="GAA1722577.1"/>
    </source>
</evidence>
<keyword evidence="2" id="KW-0813">Transport</keyword>
<dbReference type="Proteomes" id="UP001500618">
    <property type="component" value="Unassembled WGS sequence"/>
</dbReference>
<feature type="transmembrane region" description="Helical" evidence="8">
    <location>
        <begin position="236"/>
        <end position="256"/>
    </location>
</feature>
<dbReference type="CDD" id="cd17321">
    <property type="entry name" value="MFS_MMR_MDR_like"/>
    <property type="match status" value="1"/>
</dbReference>
<evidence type="ECO:0000313" key="11">
    <source>
        <dbReference type="Proteomes" id="UP001500618"/>
    </source>
</evidence>
<feature type="transmembrane region" description="Helical" evidence="8">
    <location>
        <begin position="115"/>
        <end position="136"/>
    </location>
</feature>